<dbReference type="InterPro" id="IPR012677">
    <property type="entry name" value="Nucleotide-bd_a/b_plait_sf"/>
</dbReference>
<dbReference type="Pfam" id="PF05383">
    <property type="entry name" value="La"/>
    <property type="match status" value="1"/>
</dbReference>
<dbReference type="InterPro" id="IPR035979">
    <property type="entry name" value="RBD_domain_sf"/>
</dbReference>
<evidence type="ECO:0000256" key="2">
    <source>
        <dbReference type="ARBA" id="ARBA00022884"/>
    </source>
</evidence>
<dbReference type="GO" id="GO:1990904">
    <property type="term" value="C:ribonucleoprotein complex"/>
    <property type="evidence" value="ECO:0007669"/>
    <property type="project" value="InterPro"/>
</dbReference>
<dbReference type="Gene3D" id="3.30.70.330">
    <property type="match status" value="1"/>
</dbReference>
<feature type="compositionally biased region" description="Basic residues" evidence="5">
    <location>
        <begin position="218"/>
        <end position="234"/>
    </location>
</feature>
<dbReference type="InterPro" id="IPR000504">
    <property type="entry name" value="RRM_dom"/>
</dbReference>
<dbReference type="SUPFAM" id="SSF54928">
    <property type="entry name" value="RNA-binding domain, RBD"/>
    <property type="match status" value="1"/>
</dbReference>
<dbReference type="GO" id="GO:0005634">
    <property type="term" value="C:nucleus"/>
    <property type="evidence" value="ECO:0007669"/>
    <property type="project" value="UniProtKB-SubCell"/>
</dbReference>
<evidence type="ECO:0000256" key="4">
    <source>
        <dbReference type="PROSITE-ProRule" id="PRU00332"/>
    </source>
</evidence>
<dbReference type="SMART" id="SM00715">
    <property type="entry name" value="LA"/>
    <property type="match status" value="1"/>
</dbReference>
<dbReference type="CDD" id="cd12291">
    <property type="entry name" value="RRM1_La"/>
    <property type="match status" value="1"/>
</dbReference>
<keyword evidence="3" id="KW-0539">Nucleus</keyword>
<dbReference type="Gene3D" id="1.10.10.10">
    <property type="entry name" value="Winged helix-like DNA-binding domain superfamily/Winged helix DNA-binding domain"/>
    <property type="match status" value="1"/>
</dbReference>
<reference evidence="8" key="1">
    <citation type="journal article" date="2016" name="Proc. Natl. Acad. Sci. U.S.A.">
        <title>Lipid metabolic changes in an early divergent fungus govern the establishment of a mutualistic symbiosis with endobacteria.</title>
        <authorList>
            <person name="Lastovetsky O.A."/>
            <person name="Gaspar M.L."/>
            <person name="Mondo S.J."/>
            <person name="LaButti K.M."/>
            <person name="Sandor L."/>
            <person name="Grigoriev I.V."/>
            <person name="Henry S.A."/>
            <person name="Pawlowska T.E."/>
        </authorList>
    </citation>
    <scope>NUCLEOTIDE SEQUENCE [LARGE SCALE GENOMIC DNA]</scope>
    <source>
        <strain evidence="8">ATCC 52814</strain>
    </source>
</reference>
<dbReference type="SMART" id="SM00360">
    <property type="entry name" value="RRM"/>
    <property type="match status" value="1"/>
</dbReference>
<dbReference type="InterPro" id="IPR002344">
    <property type="entry name" value="Lupus_La"/>
</dbReference>
<feature type="domain" description="HTH La-type RNA-binding" evidence="7">
    <location>
        <begin position="1"/>
        <end position="93"/>
    </location>
</feature>
<dbReference type="OrthoDB" id="439993at2759"/>
<feature type="region of interest" description="Disordered" evidence="5">
    <location>
        <begin position="193"/>
        <end position="267"/>
    </location>
</feature>
<dbReference type="InterPro" id="IPR036388">
    <property type="entry name" value="WH-like_DNA-bd_sf"/>
</dbReference>
<dbReference type="InterPro" id="IPR006630">
    <property type="entry name" value="La_HTH"/>
</dbReference>
<dbReference type="EMBL" id="KV921874">
    <property type="protein sequence ID" value="ORE09572.1"/>
    <property type="molecule type" value="Genomic_DNA"/>
</dbReference>
<evidence type="ECO:0000259" key="6">
    <source>
        <dbReference type="PROSITE" id="PS50102"/>
    </source>
</evidence>
<protein>
    <submittedName>
        <fullName evidence="8">Winged helix DNA-binding domain-containing protein</fullName>
    </submittedName>
</protein>
<dbReference type="PROSITE" id="PS50102">
    <property type="entry name" value="RRM"/>
    <property type="match status" value="1"/>
</dbReference>
<dbReference type="GO" id="GO:0006396">
    <property type="term" value="P:RNA processing"/>
    <property type="evidence" value="ECO:0007669"/>
    <property type="project" value="InterPro"/>
</dbReference>
<feature type="domain" description="RRM" evidence="6">
    <location>
        <begin position="97"/>
        <end position="186"/>
    </location>
</feature>
<evidence type="ECO:0000259" key="7">
    <source>
        <dbReference type="PROSITE" id="PS50961"/>
    </source>
</evidence>
<evidence type="ECO:0000256" key="1">
    <source>
        <dbReference type="ARBA" id="ARBA00004123"/>
    </source>
</evidence>
<evidence type="ECO:0000256" key="3">
    <source>
        <dbReference type="ARBA" id="ARBA00023242"/>
    </source>
</evidence>
<name>A0A1X0RC63_RHIZD</name>
<evidence type="ECO:0000256" key="5">
    <source>
        <dbReference type="SAM" id="MobiDB-lite"/>
    </source>
</evidence>
<dbReference type="GO" id="GO:0003729">
    <property type="term" value="F:mRNA binding"/>
    <property type="evidence" value="ECO:0007669"/>
    <property type="project" value="TreeGrafter"/>
</dbReference>
<gene>
    <name evidence="8" type="ORF">BCV72DRAFT_270011</name>
</gene>
<keyword evidence="2 4" id="KW-0694">RNA-binding</keyword>
<dbReference type="PRINTS" id="PR00302">
    <property type="entry name" value="LUPUSLA"/>
</dbReference>
<dbReference type="Proteomes" id="UP000242414">
    <property type="component" value="Unassembled WGS sequence"/>
</dbReference>
<dbReference type="PROSITE" id="PS50961">
    <property type="entry name" value="HTH_LA"/>
    <property type="match status" value="1"/>
</dbReference>
<dbReference type="GO" id="GO:0003677">
    <property type="term" value="F:DNA binding"/>
    <property type="evidence" value="ECO:0007669"/>
    <property type="project" value="UniProtKB-KW"/>
</dbReference>
<feature type="compositionally biased region" description="Basic and acidic residues" evidence="5">
    <location>
        <begin position="235"/>
        <end position="267"/>
    </location>
</feature>
<organism evidence="8">
    <name type="scientific">Rhizopus microsporus var. microsporus</name>
    <dbReference type="NCBI Taxonomy" id="86635"/>
    <lineage>
        <taxon>Eukaryota</taxon>
        <taxon>Fungi</taxon>
        <taxon>Fungi incertae sedis</taxon>
        <taxon>Mucoromycota</taxon>
        <taxon>Mucoromycotina</taxon>
        <taxon>Mucoromycetes</taxon>
        <taxon>Mucorales</taxon>
        <taxon>Mucorineae</taxon>
        <taxon>Rhizopodaceae</taxon>
        <taxon>Rhizopus</taxon>
    </lineage>
</organism>
<sequence>MAPLTDNQKIRKQVNFYFSDSNLPYDKYLWTLHANAENHWIPLSIIAGFKKVKMITEDEQAVLDALKEEESDIYELDVENKNIRRKGEVVKQDHVSRSIHVKGLPLVDEGAEKPVDALIELQDKMEDFFNEKAKVLAIRLKKHDDTKKFKGSAYIEFENPEAAKKVAELKEVQFDGHNLAILYRPEYHKLKEEEYKGQPMRRKKKNFNAFRQQPERTNKRKRNDPKSRQNKRTKKENETSKAEEAEGEEIKAEEKVVEEEKKEEKTE</sequence>
<accession>A0A1X0RC63</accession>
<keyword evidence="8" id="KW-0238">DNA-binding</keyword>
<evidence type="ECO:0000313" key="8">
    <source>
        <dbReference type="EMBL" id="ORE09572.1"/>
    </source>
</evidence>
<dbReference type="PANTHER" id="PTHR22792">
    <property type="entry name" value="LUPUS LA PROTEIN-RELATED"/>
    <property type="match status" value="1"/>
</dbReference>
<proteinExistence type="predicted"/>
<dbReference type="Pfam" id="PF00076">
    <property type="entry name" value="RRM_1"/>
    <property type="match status" value="1"/>
</dbReference>
<comment type="subcellular location">
    <subcellularLocation>
        <location evidence="1">Nucleus</location>
    </subcellularLocation>
</comment>
<feature type="non-terminal residue" evidence="8">
    <location>
        <position position="267"/>
    </location>
</feature>
<dbReference type="InterPro" id="IPR036390">
    <property type="entry name" value="WH_DNA-bd_sf"/>
</dbReference>
<dbReference type="AlphaFoldDB" id="A0A1X0RC63"/>
<dbReference type="VEuPathDB" id="FungiDB:BCV72DRAFT_270011"/>
<dbReference type="InterPro" id="IPR045180">
    <property type="entry name" value="La_dom_prot"/>
</dbReference>
<dbReference type="PANTHER" id="PTHR22792:SF140">
    <property type="entry name" value="ACHILLES, ISOFORM A"/>
    <property type="match status" value="1"/>
</dbReference>
<dbReference type="SUPFAM" id="SSF46785">
    <property type="entry name" value="Winged helix' DNA-binding domain"/>
    <property type="match status" value="1"/>
</dbReference>